<evidence type="ECO:0000259" key="2">
    <source>
        <dbReference type="Pfam" id="PF00149"/>
    </source>
</evidence>
<keyword evidence="4" id="KW-1185">Reference proteome</keyword>
<dbReference type="RefSeq" id="WP_197551109.1">
    <property type="nucleotide sequence ID" value="NZ_CP063213.1"/>
</dbReference>
<feature type="compositionally biased region" description="Low complexity" evidence="1">
    <location>
        <begin position="202"/>
        <end position="212"/>
    </location>
</feature>
<dbReference type="InterPro" id="IPR051158">
    <property type="entry name" value="Metallophosphoesterase_sf"/>
</dbReference>
<dbReference type="EMBL" id="CP063213">
    <property type="protein sequence ID" value="QOR45566.1"/>
    <property type="molecule type" value="Genomic_DNA"/>
</dbReference>
<evidence type="ECO:0000256" key="1">
    <source>
        <dbReference type="SAM" id="MobiDB-lite"/>
    </source>
</evidence>
<name>A0A7M1QUN1_9ACTO</name>
<reference evidence="3 4" key="1">
    <citation type="submission" date="2020-10" db="EMBL/GenBank/DDBJ databases">
        <title>Trueperella pecoris sp. nov. isolated from bovine and porcine specimens.</title>
        <authorList>
            <person name="Schoenecker L."/>
            <person name="Schnydrig P."/>
            <person name="Brodard I."/>
            <person name="Thomann A."/>
            <person name="Hemphill A."/>
            <person name="Rodriguez-Campos S."/>
            <person name="Perreten V."/>
            <person name="Jores J."/>
            <person name="Kittl S."/>
        </authorList>
    </citation>
    <scope>NUCLEOTIDE SEQUENCE [LARGE SCALE GENOMIC DNA]</scope>
    <source>
        <strain evidence="3 4">15A0121</strain>
    </source>
</reference>
<feature type="domain" description="Calcineurin-like phosphoesterase" evidence="2">
    <location>
        <begin position="49"/>
        <end position="133"/>
    </location>
</feature>
<dbReference type="InterPro" id="IPR004843">
    <property type="entry name" value="Calcineurin-like_PHP"/>
</dbReference>
<evidence type="ECO:0000313" key="3">
    <source>
        <dbReference type="EMBL" id="QOR45566.1"/>
    </source>
</evidence>
<dbReference type="GO" id="GO:0016020">
    <property type="term" value="C:membrane"/>
    <property type="evidence" value="ECO:0007669"/>
    <property type="project" value="GOC"/>
</dbReference>
<dbReference type="PANTHER" id="PTHR31302">
    <property type="entry name" value="TRANSMEMBRANE PROTEIN WITH METALLOPHOSPHOESTERASE DOMAIN-RELATED"/>
    <property type="match status" value="1"/>
</dbReference>
<dbReference type="Pfam" id="PF00149">
    <property type="entry name" value="Metallophos"/>
    <property type="match status" value="1"/>
</dbReference>
<feature type="region of interest" description="Disordered" evidence="1">
    <location>
        <begin position="197"/>
        <end position="244"/>
    </location>
</feature>
<gene>
    <name evidence="3" type="ORF">INS88_09990</name>
</gene>
<dbReference type="GO" id="GO:0008758">
    <property type="term" value="F:UDP-2,3-diacylglucosamine hydrolase activity"/>
    <property type="evidence" value="ECO:0007669"/>
    <property type="project" value="TreeGrafter"/>
</dbReference>
<dbReference type="PANTHER" id="PTHR31302:SF20">
    <property type="entry name" value="CONSERVED PROTEIN"/>
    <property type="match status" value="1"/>
</dbReference>
<sequence>MRKTTAALAGSASMLAVGLGSLAYGLIHSHSYRLRRRSVLLPSRDAKPLRILHISDAHTLARHTKRLAFLRDLADTKPDLVVLTGDMIAQAEAIAPVLDALDGLLDVPGVFVFGSNDYVAPTFKNPFRYLRGPSSKQVDDADRARVTPLPWRDMRAAFKARGWVDLTNTRATVRVAGWDLDFVGVDDAHMGLDRFPPPAARGVGSDAEAEAGGAAGGGVAGAGGPGGAGDAGGASSGWEREAATVEGAQARPYARIGVTHAPYQRVLSRMVDDGCSLIFAGHTHGGQVCLPPHNAIVSNCDLDPALASGLFEWPRNEQSAPAIKGDGAVIAKDEPRAAWVQVSAGIGSSTYMPVRTFCPPEAIIIDAIPLAGAHA</sequence>
<accession>A0A7M1QUN1</accession>
<dbReference type="Gene3D" id="3.60.21.10">
    <property type="match status" value="1"/>
</dbReference>
<feature type="compositionally biased region" description="Gly residues" evidence="1">
    <location>
        <begin position="213"/>
        <end position="235"/>
    </location>
</feature>
<dbReference type="SUPFAM" id="SSF56300">
    <property type="entry name" value="Metallo-dependent phosphatases"/>
    <property type="match status" value="1"/>
</dbReference>
<proteinExistence type="predicted"/>
<protein>
    <submittedName>
        <fullName evidence="3">Metallophosphoesterase</fullName>
    </submittedName>
</protein>
<dbReference type="InterPro" id="IPR029052">
    <property type="entry name" value="Metallo-depent_PP-like"/>
</dbReference>
<organism evidence="3 4">
    <name type="scientific">Trueperella pecoris</name>
    <dbReference type="NCBI Taxonomy" id="2733571"/>
    <lineage>
        <taxon>Bacteria</taxon>
        <taxon>Bacillati</taxon>
        <taxon>Actinomycetota</taxon>
        <taxon>Actinomycetes</taxon>
        <taxon>Actinomycetales</taxon>
        <taxon>Actinomycetaceae</taxon>
        <taxon>Trueperella</taxon>
    </lineage>
</organism>
<dbReference type="AlphaFoldDB" id="A0A7M1QUN1"/>
<dbReference type="GO" id="GO:0009245">
    <property type="term" value="P:lipid A biosynthetic process"/>
    <property type="evidence" value="ECO:0007669"/>
    <property type="project" value="TreeGrafter"/>
</dbReference>
<dbReference type="Proteomes" id="UP000595053">
    <property type="component" value="Chromosome"/>
</dbReference>
<evidence type="ECO:0000313" key="4">
    <source>
        <dbReference type="Proteomes" id="UP000595053"/>
    </source>
</evidence>